<evidence type="ECO:0000313" key="3">
    <source>
        <dbReference type="Proteomes" id="UP000758603"/>
    </source>
</evidence>
<feature type="region of interest" description="Disordered" evidence="1">
    <location>
        <begin position="1"/>
        <end position="68"/>
    </location>
</feature>
<feature type="compositionally biased region" description="Acidic residues" evidence="1">
    <location>
        <begin position="426"/>
        <end position="443"/>
    </location>
</feature>
<dbReference type="OrthoDB" id="5590473at2759"/>
<feature type="region of interest" description="Disordered" evidence="1">
    <location>
        <begin position="337"/>
        <end position="389"/>
    </location>
</feature>
<dbReference type="CDD" id="cd18724">
    <property type="entry name" value="PIN_LabA-like"/>
    <property type="match status" value="1"/>
</dbReference>
<dbReference type="GeneID" id="70136588"/>
<feature type="compositionally biased region" description="Polar residues" evidence="1">
    <location>
        <begin position="337"/>
        <end position="357"/>
    </location>
</feature>
<feature type="compositionally biased region" description="Polar residues" evidence="1">
    <location>
        <begin position="161"/>
        <end position="175"/>
    </location>
</feature>
<feature type="region of interest" description="Disordered" evidence="1">
    <location>
        <begin position="160"/>
        <end position="194"/>
    </location>
</feature>
<comment type="caution">
    <text evidence="2">The sequence shown here is derived from an EMBL/GenBank/DDBJ whole genome shotgun (WGS) entry which is preliminary data.</text>
</comment>
<dbReference type="Gene3D" id="3.40.50.1010">
    <property type="entry name" value="5'-nuclease"/>
    <property type="match status" value="1"/>
</dbReference>
<name>A0A9P8ZVI9_9PEZI</name>
<sequence length="762" mass="83291">MAVEHEPRLVPPQAPKPNLDLDANAITRAGASGSLLTNHGAHGHPDQNVAKGRGGDDKNDKPLKANSRLRVSSWEGTLPRLGFSSIDLSGILDYQNRPKTPDAFVYETLASPTRPPTPPFVPSQKLPRLSTGLVATLPDDSIPATAFSSSSAFTLTTSTAQNSSCGRDRSTIQSSPPVPTSLRRDKPQDISGQGQLWGFSLASGLQDALGRSVGFRSNTPIHDLVEQEPPQARQPLATTIPPLESSTNPVAHRLPPGFPAASHTPNPTIAGASSPCPQRIKTDNKVVAVTKGLVSFTTRSIAGHREPLNSGIDVDQYFDIIRASIDITPRPQRSITLRQVQANISPRSTPRGQTPVTSAAWPPTSQPPSSPQTEHSQSEYKQTAPYPPRILPKFRDVELHSIIESVYASSPRQNTNTIVHKHLPDNDVDGNDDDDDDDDDEEVGGCTVEPILDLQQRLTIFNQEPPRFSRKKPTPAHKAIQDAFRAQVREIASFSAQFKPVLQLSKEDKFNCLVAKIQTKGLLTSNGMTGARDVHVFVDMSNIFIGFQDTAKISQGLSINARVTFSPFSFEHLAFVLERGRKTVKRKLAGSVRQAHQMNNLPSYILEAQTYGFEAKILHQVVKLDRNQPFQNSPCTSADEANSAILCPRTKLGEQGVDETLHLSMQDSILDAQGNPGVMVLATGDAKPAEYSDGFAHYAIKALKHGWHVEVVSWRKCLSSEWKKSPFKDTYADQFRIVILDDFFDEIHADWVGSASAVLAHV</sequence>
<evidence type="ECO:0000256" key="1">
    <source>
        <dbReference type="SAM" id="MobiDB-lite"/>
    </source>
</evidence>
<gene>
    <name evidence="2" type="ORF">BKA67DRAFT_660834</name>
</gene>
<dbReference type="Proteomes" id="UP000758603">
    <property type="component" value="Unassembled WGS sequence"/>
</dbReference>
<dbReference type="RefSeq" id="XP_045956343.1">
    <property type="nucleotide sequence ID" value="XM_046107697.1"/>
</dbReference>
<evidence type="ECO:0000313" key="2">
    <source>
        <dbReference type="EMBL" id="KAH6652065.1"/>
    </source>
</evidence>
<dbReference type="EMBL" id="JAGPXC010000006">
    <property type="protein sequence ID" value="KAH6652065.1"/>
    <property type="molecule type" value="Genomic_DNA"/>
</dbReference>
<evidence type="ECO:0008006" key="4">
    <source>
        <dbReference type="Google" id="ProtNLM"/>
    </source>
</evidence>
<organism evidence="2 3">
    <name type="scientific">Truncatella angustata</name>
    <dbReference type="NCBI Taxonomy" id="152316"/>
    <lineage>
        <taxon>Eukaryota</taxon>
        <taxon>Fungi</taxon>
        <taxon>Dikarya</taxon>
        <taxon>Ascomycota</taxon>
        <taxon>Pezizomycotina</taxon>
        <taxon>Sordariomycetes</taxon>
        <taxon>Xylariomycetidae</taxon>
        <taxon>Amphisphaeriales</taxon>
        <taxon>Sporocadaceae</taxon>
        <taxon>Truncatella</taxon>
    </lineage>
</organism>
<protein>
    <recommendedName>
        <fullName evidence="4">NYN domain-containing protein</fullName>
    </recommendedName>
</protein>
<feature type="region of interest" description="Disordered" evidence="1">
    <location>
        <begin position="417"/>
        <end position="445"/>
    </location>
</feature>
<dbReference type="AlphaFoldDB" id="A0A9P8ZVI9"/>
<accession>A0A9P8ZVI9</accession>
<reference evidence="2" key="1">
    <citation type="journal article" date="2021" name="Nat. Commun.">
        <title>Genetic determinants of endophytism in the Arabidopsis root mycobiome.</title>
        <authorList>
            <person name="Mesny F."/>
            <person name="Miyauchi S."/>
            <person name="Thiergart T."/>
            <person name="Pickel B."/>
            <person name="Atanasova L."/>
            <person name="Karlsson M."/>
            <person name="Huettel B."/>
            <person name="Barry K.W."/>
            <person name="Haridas S."/>
            <person name="Chen C."/>
            <person name="Bauer D."/>
            <person name="Andreopoulos W."/>
            <person name="Pangilinan J."/>
            <person name="LaButti K."/>
            <person name="Riley R."/>
            <person name="Lipzen A."/>
            <person name="Clum A."/>
            <person name="Drula E."/>
            <person name="Henrissat B."/>
            <person name="Kohler A."/>
            <person name="Grigoriev I.V."/>
            <person name="Martin F.M."/>
            <person name="Hacquard S."/>
        </authorList>
    </citation>
    <scope>NUCLEOTIDE SEQUENCE</scope>
    <source>
        <strain evidence="2">MPI-SDFR-AT-0073</strain>
    </source>
</reference>
<keyword evidence="3" id="KW-1185">Reference proteome</keyword>
<proteinExistence type="predicted"/>
<feature type="compositionally biased region" description="Basic and acidic residues" evidence="1">
    <location>
        <begin position="53"/>
        <end position="63"/>
    </location>
</feature>